<dbReference type="SUPFAM" id="SSF55608">
    <property type="entry name" value="Homing endonucleases"/>
    <property type="match status" value="2"/>
</dbReference>
<evidence type="ECO:0000256" key="1">
    <source>
        <dbReference type="ARBA" id="ARBA00002670"/>
    </source>
</evidence>
<accession>A0A7G7YDZ0</accession>
<evidence type="ECO:0000313" key="3">
    <source>
        <dbReference type="EMBL" id="QNH92710.1"/>
    </source>
</evidence>
<reference evidence="3" key="1">
    <citation type="journal article" date="2020" name="Front. Microbiol.">
        <title>Characterization of Two Mitochondrial Genomes and Gene Expression Analysis Reveal Clues for Variations, Evolution, and Large-Sclerotium Formation in Medical Fungus Wolfiporia cocos.</title>
        <authorList>
            <person name="Chen M."/>
            <person name="Chen N."/>
            <person name="Wu T."/>
            <person name="Bian Y."/>
            <person name="Deng Y."/>
            <person name="Xu Z."/>
        </authorList>
    </citation>
    <scope>NUCLEOTIDE SEQUENCE</scope>
    <source>
        <strain evidence="3">MD-104 SS10</strain>
    </source>
</reference>
<dbReference type="Pfam" id="PF00961">
    <property type="entry name" value="LAGLIDADG_1"/>
    <property type="match status" value="1"/>
</dbReference>
<evidence type="ECO:0000259" key="2">
    <source>
        <dbReference type="Pfam" id="PF00961"/>
    </source>
</evidence>
<keyword evidence="3" id="KW-0496">Mitochondrion</keyword>
<dbReference type="InterPro" id="IPR004860">
    <property type="entry name" value="LAGLIDADG_dom"/>
</dbReference>
<comment type="function">
    <text evidence="1">Mitochondrial DNA endonuclease involved in intron homing.</text>
</comment>
<organism evidence="3">
    <name type="scientific">Wolfiporia cocos</name>
    <dbReference type="NCBI Taxonomy" id="81056"/>
    <lineage>
        <taxon>Eukaryota</taxon>
        <taxon>Fungi</taxon>
        <taxon>Dikarya</taxon>
        <taxon>Basidiomycota</taxon>
        <taxon>Agaricomycotina</taxon>
        <taxon>Agaricomycetes</taxon>
        <taxon>Polyporales</taxon>
        <taxon>Phaeolaceae</taxon>
        <taxon>Wolfiporia</taxon>
    </lineage>
</organism>
<proteinExistence type="predicted"/>
<feature type="domain" description="Homing endonuclease LAGLIDADG" evidence="2">
    <location>
        <begin position="146"/>
        <end position="235"/>
    </location>
</feature>
<dbReference type="AlphaFoldDB" id="A0A7G7YDZ0"/>
<sequence>MLLGTSKTVRMFSNCFSSISHLGNKARGNDDTDLKVRQWIAGIIDGDGSLYISKKGYVELCVVMEPRDSACLNKLKQRYGGSVKATSRAKAIRFRLHHMAGIEQVIKDVNGLLQNPVRLAQLKRVCTIYNIEIIPTVELSYNSAYLSGLFDTDGSVYYNKKSMQVFITVTQKGRELLDILVPVFGGTVRPSNKKATAFKWTVSKKSEILNLIDNYFHRNNCVSAKHKKFGLVRQFYFLSSIGALKAPMDSVLGRSFTKFVEQWKATNNPDS</sequence>
<gene>
    <name evidence="3" type="primary">orf20</name>
</gene>
<dbReference type="EMBL" id="MT079862">
    <property type="protein sequence ID" value="QNH92710.1"/>
    <property type="molecule type" value="Genomic_DNA"/>
</dbReference>
<dbReference type="InterPro" id="IPR027434">
    <property type="entry name" value="Homing_endonucl"/>
</dbReference>
<dbReference type="PANTHER" id="PTHR37520:SF1">
    <property type="entry name" value="INTRON-ENCODED DNA ENDONUCLEASE AI2A-RELATED"/>
    <property type="match status" value="1"/>
</dbReference>
<dbReference type="PANTHER" id="PTHR37520">
    <property type="entry name" value="INTRON-ENCODED DNA ENDONUCLEASE AI2A-RELATED"/>
    <property type="match status" value="1"/>
</dbReference>
<dbReference type="GO" id="GO:0004519">
    <property type="term" value="F:endonuclease activity"/>
    <property type="evidence" value="ECO:0007669"/>
    <property type="project" value="InterPro"/>
</dbReference>
<dbReference type="Gene3D" id="3.10.28.10">
    <property type="entry name" value="Homing endonucleases"/>
    <property type="match status" value="2"/>
</dbReference>
<name>A0A7G7YDZ0_9APHY</name>
<protein>
    <recommendedName>
        <fullName evidence="2">Homing endonuclease LAGLIDADG domain-containing protein</fullName>
    </recommendedName>
</protein>
<geneLocation type="mitochondrion" evidence="3"/>